<dbReference type="AlphaFoldDB" id="A0A0A9ZD92"/>
<gene>
    <name evidence="1" type="primary">SLC17A7</name>
    <name evidence="1" type="ORF">CM83_6681</name>
</gene>
<dbReference type="EMBL" id="GBHO01003834">
    <property type="protein sequence ID" value="JAG39770.1"/>
    <property type="molecule type" value="Transcribed_RNA"/>
</dbReference>
<evidence type="ECO:0000313" key="1">
    <source>
        <dbReference type="EMBL" id="JAG39770.1"/>
    </source>
</evidence>
<organism evidence="1">
    <name type="scientific">Lygus hesperus</name>
    <name type="common">Western plant bug</name>
    <dbReference type="NCBI Taxonomy" id="30085"/>
    <lineage>
        <taxon>Eukaryota</taxon>
        <taxon>Metazoa</taxon>
        <taxon>Ecdysozoa</taxon>
        <taxon>Arthropoda</taxon>
        <taxon>Hexapoda</taxon>
        <taxon>Insecta</taxon>
        <taxon>Pterygota</taxon>
        <taxon>Neoptera</taxon>
        <taxon>Paraneoptera</taxon>
        <taxon>Hemiptera</taxon>
        <taxon>Heteroptera</taxon>
        <taxon>Panheteroptera</taxon>
        <taxon>Cimicomorpha</taxon>
        <taxon>Miridae</taxon>
        <taxon>Mirini</taxon>
        <taxon>Lygus</taxon>
    </lineage>
</organism>
<dbReference type="InterPro" id="IPR009003">
    <property type="entry name" value="Peptidase_S1_PA"/>
</dbReference>
<reference evidence="1" key="1">
    <citation type="journal article" date="2014" name="PLoS ONE">
        <title>Transcriptome-Based Identification of ABC Transporters in the Western Tarnished Plant Bug Lygus hesperus.</title>
        <authorList>
            <person name="Hull J.J."/>
            <person name="Chaney K."/>
            <person name="Geib S.M."/>
            <person name="Fabrick J.A."/>
            <person name="Brent C.S."/>
            <person name="Walsh D."/>
            <person name="Lavine L.C."/>
        </authorList>
    </citation>
    <scope>NUCLEOTIDE SEQUENCE</scope>
</reference>
<feature type="non-terminal residue" evidence="1">
    <location>
        <position position="1"/>
    </location>
</feature>
<dbReference type="SUPFAM" id="SSF50494">
    <property type="entry name" value="Trypsin-like serine proteases"/>
    <property type="match status" value="1"/>
</dbReference>
<accession>A0A0A9ZD92</accession>
<proteinExistence type="predicted"/>
<sequence length="395" mass="45282">KASVRKSNSSSSGNSSITDMMAWILTQVLFWVIASLEAQKYPTRHPSIGDFDERYYSGSRGQSVAAIYYKIRYGDNFRNQPTMCYGFFVDFKKVVTACSCVGYRGDQHISSPWYHETDPDFELQKVRPDDIYVGVLTDQFLKYANNRPINTVEVTNVQLAQNCSGNYHSNFAILTLRDTPKGIKLAWLYTADWLVMKWAIQKVVMAYSAGTGRCQVVRWADHGKPLQDDGQSRREKTRGNFQSGVVRFDESGHKRVLTTNTIEITTMHQCLQHVCPQYAPSTYKRAWRQDALECFNRYKQTRFCASWRQMESLCFVPRGTPVFCDVGPIRGVIGILDNTTIWCDKSFNYKNILYGVDTIMHGLYSILRIRNGPGYDEGWPEYLDLVSTGADYKLQ</sequence>
<name>A0A0A9ZD92_LYGHE</name>
<reference evidence="1" key="2">
    <citation type="submission" date="2014-07" db="EMBL/GenBank/DDBJ databases">
        <authorList>
            <person name="Hull J."/>
        </authorList>
    </citation>
    <scope>NUCLEOTIDE SEQUENCE</scope>
</reference>
<protein>
    <submittedName>
        <fullName evidence="1">Vesicular glutamate transporter 1</fullName>
    </submittedName>
</protein>